<feature type="region of interest" description="Disordered" evidence="1">
    <location>
        <begin position="49"/>
        <end position="72"/>
    </location>
</feature>
<evidence type="ECO:0000313" key="2">
    <source>
        <dbReference type="EMBL" id="CAK8671369.1"/>
    </source>
</evidence>
<organism evidence="2 3">
    <name type="scientific">Clavelina lepadiformis</name>
    <name type="common">Light-bulb sea squirt</name>
    <name type="synonym">Ascidia lepadiformis</name>
    <dbReference type="NCBI Taxonomy" id="159417"/>
    <lineage>
        <taxon>Eukaryota</taxon>
        <taxon>Metazoa</taxon>
        <taxon>Chordata</taxon>
        <taxon>Tunicata</taxon>
        <taxon>Ascidiacea</taxon>
        <taxon>Aplousobranchia</taxon>
        <taxon>Clavelinidae</taxon>
        <taxon>Clavelina</taxon>
    </lineage>
</organism>
<proteinExistence type="predicted"/>
<dbReference type="Proteomes" id="UP001642483">
    <property type="component" value="Unassembled WGS sequence"/>
</dbReference>
<reference evidence="2 3" key="1">
    <citation type="submission" date="2024-02" db="EMBL/GenBank/DDBJ databases">
        <authorList>
            <person name="Daric V."/>
            <person name="Darras S."/>
        </authorList>
    </citation>
    <scope>NUCLEOTIDE SEQUENCE [LARGE SCALE GENOMIC DNA]</scope>
</reference>
<dbReference type="EMBL" id="CAWYQH010000001">
    <property type="protein sequence ID" value="CAK8671369.1"/>
    <property type="molecule type" value="Genomic_DNA"/>
</dbReference>
<name>A0ABP0EVE3_CLALP</name>
<gene>
    <name evidence="2" type="ORF">CVLEPA_LOCUS444</name>
</gene>
<comment type="caution">
    <text evidence="2">The sequence shown here is derived from an EMBL/GenBank/DDBJ whole genome shotgun (WGS) entry which is preliminary data.</text>
</comment>
<keyword evidence="3" id="KW-1185">Reference proteome</keyword>
<sequence>MRTGMPKEAESSLSKVRAYVARYHAEFMATARGELFCTLCSTIVSHDRKFSVDKHRQSTKHRKAMSSTSQQR</sequence>
<accession>A0ABP0EVE3</accession>
<evidence type="ECO:0000256" key="1">
    <source>
        <dbReference type="SAM" id="MobiDB-lite"/>
    </source>
</evidence>
<protein>
    <submittedName>
        <fullName evidence="2">Uncharacterized protein</fullName>
    </submittedName>
</protein>
<evidence type="ECO:0000313" key="3">
    <source>
        <dbReference type="Proteomes" id="UP001642483"/>
    </source>
</evidence>